<evidence type="ECO:0000256" key="6">
    <source>
        <dbReference type="ARBA" id="ARBA00038091"/>
    </source>
</evidence>
<keyword evidence="2" id="KW-0963">Cytoplasm</keyword>
<keyword evidence="5" id="KW-0949">S-adenosyl-L-methionine</keyword>
<protein>
    <submittedName>
        <fullName evidence="9">Uncharacterized protein</fullName>
    </submittedName>
</protein>
<evidence type="ECO:0000313" key="9">
    <source>
        <dbReference type="EMBL" id="CAK9093326.1"/>
    </source>
</evidence>
<dbReference type="SUPFAM" id="SSF88697">
    <property type="entry name" value="PUA domain-like"/>
    <property type="match status" value="1"/>
</dbReference>
<evidence type="ECO:0000256" key="5">
    <source>
        <dbReference type="ARBA" id="ARBA00022691"/>
    </source>
</evidence>
<accession>A0ABP0R286</accession>
<dbReference type="PANTHER" id="PTHR42873:SF1">
    <property type="entry name" value="S-ADENOSYLMETHIONINE-DEPENDENT METHYLTRANSFERASE DOMAIN-CONTAINING PROTEIN"/>
    <property type="match status" value="1"/>
</dbReference>
<evidence type="ECO:0000259" key="8">
    <source>
        <dbReference type="Pfam" id="PF17785"/>
    </source>
</evidence>
<dbReference type="EMBL" id="CAXAMN010025195">
    <property type="protein sequence ID" value="CAK9093326.1"/>
    <property type="molecule type" value="Genomic_DNA"/>
</dbReference>
<keyword evidence="4" id="KW-0808">Transferase</keyword>
<dbReference type="PANTHER" id="PTHR42873">
    <property type="entry name" value="RIBOSOMAL RNA LARGE SUBUNIT METHYLTRANSFERASE"/>
    <property type="match status" value="1"/>
</dbReference>
<dbReference type="Gene3D" id="3.40.50.150">
    <property type="entry name" value="Vaccinia Virus protein VP39"/>
    <property type="match status" value="1"/>
</dbReference>
<evidence type="ECO:0000256" key="1">
    <source>
        <dbReference type="ARBA" id="ARBA00004496"/>
    </source>
</evidence>
<dbReference type="InterPro" id="IPR029063">
    <property type="entry name" value="SAM-dependent_MTases_sf"/>
</dbReference>
<feature type="domain" description="RlmI-like PUA" evidence="8">
    <location>
        <begin position="84"/>
        <end position="131"/>
    </location>
</feature>
<comment type="subcellular location">
    <subcellularLocation>
        <location evidence="1">Cytoplasm</location>
    </subcellularLocation>
</comment>
<evidence type="ECO:0000313" key="10">
    <source>
        <dbReference type="Proteomes" id="UP001642484"/>
    </source>
</evidence>
<dbReference type="CDD" id="cd02440">
    <property type="entry name" value="AdoMet_MTases"/>
    <property type="match status" value="1"/>
</dbReference>
<dbReference type="CDD" id="cd11572">
    <property type="entry name" value="RlmI_M_like"/>
    <property type="match status" value="1"/>
</dbReference>
<dbReference type="Gene3D" id="3.30.750.80">
    <property type="entry name" value="RNA methyltransferase domain (HRMD) like"/>
    <property type="match status" value="1"/>
</dbReference>
<keyword evidence="3" id="KW-0489">Methyltransferase</keyword>
<dbReference type="PROSITE" id="PS50890">
    <property type="entry name" value="PUA"/>
    <property type="match status" value="1"/>
</dbReference>
<dbReference type="InterPro" id="IPR041532">
    <property type="entry name" value="RlmI-like_PUA"/>
</dbReference>
<organism evidence="9 10">
    <name type="scientific">Durusdinium trenchii</name>
    <dbReference type="NCBI Taxonomy" id="1381693"/>
    <lineage>
        <taxon>Eukaryota</taxon>
        <taxon>Sar</taxon>
        <taxon>Alveolata</taxon>
        <taxon>Dinophyceae</taxon>
        <taxon>Suessiales</taxon>
        <taxon>Symbiodiniaceae</taxon>
        <taxon>Durusdinium</taxon>
    </lineage>
</organism>
<dbReference type="InterPro" id="IPR019614">
    <property type="entry name" value="SAM-dep_methyl-trfase"/>
</dbReference>
<evidence type="ECO:0000256" key="2">
    <source>
        <dbReference type="ARBA" id="ARBA00022490"/>
    </source>
</evidence>
<sequence>MLPWPKLLPSPCSVGQWSPSASTWPRWTHAKPISAWPRLSPCRTVVGLAATGLATSSPRARPRVRSGRHRGRVRLHRGRETPLRPLIYDRAIAQVQGRLEMGDLVEVCDWNGTVVALGVYNPSSMYRVRLLLNGYSGEQPDLLDILQQRLEMAIRTRRLLGLPKAGVDEAYRLVNGEGDNLSGLIIDVYGSVAVIRAAAAWVELHRSTVEAALRRVGLAVDRVVWRRSSAHLHQDGWTKRETDSDAEDEEEDTEFVVVEAGLRCWVRPAGGQKTGLYLDQRENRKLIRSLVSRQEAPRVLDLCCYHGAFALAALAGGASSVTAVDSSAEALQMAERNAQLNGFDSLKLEQSDVASFMERAAEEKLAWL</sequence>
<evidence type="ECO:0000256" key="4">
    <source>
        <dbReference type="ARBA" id="ARBA00022679"/>
    </source>
</evidence>
<dbReference type="SUPFAM" id="SSF53335">
    <property type="entry name" value="S-adenosyl-L-methionine-dependent methyltransferases"/>
    <property type="match status" value="1"/>
</dbReference>
<proteinExistence type="inferred from homology"/>
<comment type="caution">
    <text evidence="9">The sequence shown here is derived from an EMBL/GenBank/DDBJ whole genome shotgun (WGS) entry which is preliminary data.</text>
</comment>
<dbReference type="Proteomes" id="UP001642484">
    <property type="component" value="Unassembled WGS sequence"/>
</dbReference>
<comment type="similarity">
    <text evidence="6">Belongs to the methyltransferase superfamily. RlmI family.</text>
</comment>
<keyword evidence="10" id="KW-1185">Reference proteome</keyword>
<reference evidence="9 10" key="1">
    <citation type="submission" date="2024-02" db="EMBL/GenBank/DDBJ databases">
        <authorList>
            <person name="Chen Y."/>
            <person name="Shah S."/>
            <person name="Dougan E. K."/>
            <person name="Thang M."/>
            <person name="Chan C."/>
        </authorList>
    </citation>
    <scope>NUCLEOTIDE SEQUENCE [LARGE SCALE GENOMIC DNA]</scope>
</reference>
<feature type="domain" description="S-adenosylmethionine-dependent methyltransferase" evidence="7">
    <location>
        <begin position="252"/>
        <end position="345"/>
    </location>
</feature>
<dbReference type="Gene3D" id="2.30.130.10">
    <property type="entry name" value="PUA domain"/>
    <property type="match status" value="1"/>
</dbReference>
<gene>
    <name evidence="9" type="ORF">CCMP2556_LOCUS44609</name>
</gene>
<dbReference type="Pfam" id="PF10672">
    <property type="entry name" value="Methyltrans_SAM"/>
    <property type="match status" value="1"/>
</dbReference>
<name>A0ABP0R286_9DINO</name>
<evidence type="ECO:0000259" key="7">
    <source>
        <dbReference type="Pfam" id="PF10672"/>
    </source>
</evidence>
<dbReference type="CDD" id="cd21153">
    <property type="entry name" value="PUA_RlmI"/>
    <property type="match status" value="1"/>
</dbReference>
<dbReference type="InterPro" id="IPR036974">
    <property type="entry name" value="PUA_sf"/>
</dbReference>
<evidence type="ECO:0000256" key="3">
    <source>
        <dbReference type="ARBA" id="ARBA00022603"/>
    </source>
</evidence>
<dbReference type="InterPro" id="IPR015947">
    <property type="entry name" value="PUA-like_sf"/>
</dbReference>
<dbReference type="Pfam" id="PF17785">
    <property type="entry name" value="PUA_3"/>
    <property type="match status" value="1"/>
</dbReference>